<dbReference type="Pfam" id="PF00724">
    <property type="entry name" value="Oxidored_FMN"/>
    <property type="match status" value="1"/>
</dbReference>
<evidence type="ECO:0000313" key="6">
    <source>
        <dbReference type="Proteomes" id="UP000234951"/>
    </source>
</evidence>
<keyword evidence="1" id="KW-0285">Flavoprotein</keyword>
<evidence type="ECO:0000256" key="2">
    <source>
        <dbReference type="ARBA" id="ARBA00023002"/>
    </source>
</evidence>
<name>A0A2N5GGE8_9BACI</name>
<feature type="domain" description="NADH:flavin oxidoreductase/NADH oxidase N-terminal" evidence="3">
    <location>
        <begin position="8"/>
        <end position="345"/>
    </location>
</feature>
<dbReference type="OrthoDB" id="9772736at2"/>
<dbReference type="Gene3D" id="3.20.20.70">
    <property type="entry name" value="Aldolase class I"/>
    <property type="match status" value="1"/>
</dbReference>
<keyword evidence="7" id="KW-1185">Reference proteome</keyword>
<dbReference type="GO" id="GO:0010181">
    <property type="term" value="F:FMN binding"/>
    <property type="evidence" value="ECO:0007669"/>
    <property type="project" value="InterPro"/>
</dbReference>
<reference evidence="4 6" key="1">
    <citation type="submission" date="2017-11" db="EMBL/GenBank/DDBJ databases">
        <title>Comparitive Functional Genomics of Dry Heat Resistant strains isolated from the Viking Spacecraft.</title>
        <authorList>
            <person name="Seuylemezian A."/>
            <person name="Cooper K."/>
            <person name="Vaishampayan P."/>
        </authorList>
    </citation>
    <scope>NUCLEOTIDE SEQUENCE [LARGE SCALE GENOMIC DNA]</scope>
    <source>
        <strain evidence="4 6">M4.6</strain>
    </source>
</reference>
<accession>A0A2N5GGE8</accession>
<dbReference type="Proteomes" id="UP000235114">
    <property type="component" value="Unassembled WGS sequence"/>
</dbReference>
<evidence type="ECO:0000256" key="1">
    <source>
        <dbReference type="ARBA" id="ARBA00022630"/>
    </source>
</evidence>
<dbReference type="PANTHER" id="PTHR43656:SF2">
    <property type="entry name" value="BINDING OXIDOREDUCTASE, PUTATIVE (AFU_ORTHOLOGUE AFUA_2G08260)-RELATED"/>
    <property type="match status" value="1"/>
</dbReference>
<proteinExistence type="predicted"/>
<dbReference type="AlphaFoldDB" id="A0A2N5GGE8"/>
<evidence type="ECO:0000259" key="3">
    <source>
        <dbReference type="Pfam" id="PF00724"/>
    </source>
</evidence>
<dbReference type="InterPro" id="IPR051799">
    <property type="entry name" value="NADH_flavin_oxidoreductase"/>
</dbReference>
<dbReference type="SUPFAM" id="SSF51395">
    <property type="entry name" value="FMN-linked oxidoreductases"/>
    <property type="match status" value="1"/>
</dbReference>
<sequence>MQTKHYEKLFAGLDIAGLKLENRIALAPMTRVSATEDGFVTERMIKYYTKFARGGFSLLITEGVYPDELYSQGYLYQPGIVNEDQTKSWRNVVESVHKQGSKIICQLMHAGALSQGNIHKANSIGPSAIKPKGSQLSFYRGEGEFQLSKEMSSADIEDVKNGFVNAAKHAKEAGFDGVEVHGANGYILDQFLTDYTNKRDDNYGGSTENRVRLSVEVLQEIRKAVGGDYPVGIRISQAKVNDSDHKWAGKEKDAEVIFSHLARAGADFIHITEPKAFEPAFAGSSATLPELAKKYGKVPVIANGALHDPEKAEELITEGYADVISLGKGALANQDWPSKVRNNAELAEFKAENHLLPIADIKEIEI</sequence>
<dbReference type="Proteomes" id="UP000234951">
    <property type="component" value="Unassembled WGS sequence"/>
</dbReference>
<dbReference type="InterPro" id="IPR001155">
    <property type="entry name" value="OxRdtase_FMN_N"/>
</dbReference>
<organism evidence="4 6">
    <name type="scientific">Bacillus canaveralius</name>
    <dbReference type="NCBI Taxonomy" id="1403243"/>
    <lineage>
        <taxon>Bacteria</taxon>
        <taxon>Bacillati</taxon>
        <taxon>Bacillota</taxon>
        <taxon>Bacilli</taxon>
        <taxon>Bacillales</taxon>
        <taxon>Bacillaceae</taxon>
        <taxon>Bacillus</taxon>
    </lineage>
</organism>
<gene>
    <name evidence="4" type="ORF">CU635_20820</name>
    <name evidence="5" type="ORF">CVD25_09750</name>
</gene>
<dbReference type="InterPro" id="IPR013785">
    <property type="entry name" value="Aldolase_TIM"/>
</dbReference>
<evidence type="ECO:0000313" key="7">
    <source>
        <dbReference type="Proteomes" id="UP000235114"/>
    </source>
</evidence>
<evidence type="ECO:0000313" key="5">
    <source>
        <dbReference type="EMBL" id="PLR97822.1"/>
    </source>
</evidence>
<dbReference type="PANTHER" id="PTHR43656">
    <property type="entry name" value="BINDING OXIDOREDUCTASE, PUTATIVE (AFU_ORTHOLOGUE AFUA_2G08260)-RELATED"/>
    <property type="match status" value="1"/>
</dbReference>
<comment type="caution">
    <text evidence="4">The sequence shown here is derived from an EMBL/GenBank/DDBJ whole genome shotgun (WGS) entry which is preliminary data.</text>
</comment>
<evidence type="ECO:0000313" key="4">
    <source>
        <dbReference type="EMBL" id="PLR79829.1"/>
    </source>
</evidence>
<dbReference type="EMBL" id="PGVD01000026">
    <property type="protein sequence ID" value="PLR97822.1"/>
    <property type="molecule type" value="Genomic_DNA"/>
</dbReference>
<keyword evidence="2" id="KW-0560">Oxidoreductase</keyword>
<dbReference type="EMBL" id="PGVA01000071">
    <property type="protein sequence ID" value="PLR79829.1"/>
    <property type="molecule type" value="Genomic_DNA"/>
</dbReference>
<dbReference type="GO" id="GO:0016491">
    <property type="term" value="F:oxidoreductase activity"/>
    <property type="evidence" value="ECO:0007669"/>
    <property type="project" value="UniProtKB-KW"/>
</dbReference>
<protein>
    <submittedName>
        <fullName evidence="4">NADH:flavin oxidoreductase</fullName>
    </submittedName>
</protein>
<dbReference type="CDD" id="cd02803">
    <property type="entry name" value="OYE_like_FMN_family"/>
    <property type="match status" value="1"/>
</dbReference>
<dbReference type="RefSeq" id="WP_101579291.1">
    <property type="nucleotide sequence ID" value="NZ_PGVA01000071.1"/>
</dbReference>
<reference evidence="5 7" key="2">
    <citation type="submission" date="2017-12" db="EMBL/GenBank/DDBJ databases">
        <title>Comparative Functional Genomics of Dry Heat Resistant strains isolated from the Viking Spacecraft.</title>
        <authorList>
            <person name="Seuylemezian A."/>
            <person name="Cooper K."/>
            <person name="Vaishampayan P."/>
        </authorList>
    </citation>
    <scope>NUCLEOTIDE SEQUENCE [LARGE SCALE GENOMIC DNA]</scope>
    <source>
        <strain evidence="5 7">ATCC 29669</strain>
    </source>
</reference>